<gene>
    <name evidence="2" type="ORF">BG006_007961</name>
</gene>
<dbReference type="PANTHER" id="PTHR45694:SF18">
    <property type="entry name" value="GLUTAREDOXIN-1-RELATED"/>
    <property type="match status" value="1"/>
</dbReference>
<dbReference type="InterPro" id="IPR036249">
    <property type="entry name" value="Thioredoxin-like_sf"/>
</dbReference>
<feature type="domain" description="Glutaredoxin" evidence="1">
    <location>
        <begin position="101"/>
        <end position="160"/>
    </location>
</feature>
<comment type="caution">
    <text evidence="2">The sequence shown here is derived from an EMBL/GenBank/DDBJ whole genome shotgun (WGS) entry which is preliminary data.</text>
</comment>
<dbReference type="SUPFAM" id="SSF52833">
    <property type="entry name" value="Thioredoxin-like"/>
    <property type="match status" value="1"/>
</dbReference>
<name>A0A9P5SRH0_9FUNG</name>
<dbReference type="EMBL" id="JAAAUY010000052">
    <property type="protein sequence ID" value="KAF9336635.1"/>
    <property type="molecule type" value="Genomic_DNA"/>
</dbReference>
<dbReference type="PRINTS" id="PR00160">
    <property type="entry name" value="GLUTAREDOXIN"/>
</dbReference>
<dbReference type="GO" id="GO:0034599">
    <property type="term" value="P:cellular response to oxidative stress"/>
    <property type="evidence" value="ECO:0007669"/>
    <property type="project" value="TreeGrafter"/>
</dbReference>
<dbReference type="PROSITE" id="PS51354">
    <property type="entry name" value="GLUTAREDOXIN_2"/>
    <property type="match status" value="1"/>
</dbReference>
<evidence type="ECO:0000259" key="1">
    <source>
        <dbReference type="Pfam" id="PF00462"/>
    </source>
</evidence>
<proteinExistence type="predicted"/>
<protein>
    <recommendedName>
        <fullName evidence="1">Glutaredoxin domain-containing protein</fullName>
    </recommendedName>
</protein>
<dbReference type="AlphaFoldDB" id="A0A9P5SRH0"/>
<dbReference type="GO" id="GO:0015038">
    <property type="term" value="F:glutathione disulfide oxidoreductase activity"/>
    <property type="evidence" value="ECO:0007669"/>
    <property type="project" value="TreeGrafter"/>
</dbReference>
<dbReference type="PANTHER" id="PTHR45694">
    <property type="entry name" value="GLUTAREDOXIN 2"/>
    <property type="match status" value="1"/>
</dbReference>
<evidence type="ECO:0000313" key="2">
    <source>
        <dbReference type="EMBL" id="KAF9336635.1"/>
    </source>
</evidence>
<dbReference type="InterPro" id="IPR002109">
    <property type="entry name" value="Glutaredoxin"/>
</dbReference>
<keyword evidence="3" id="KW-1185">Reference proteome</keyword>
<dbReference type="GO" id="GO:0005737">
    <property type="term" value="C:cytoplasm"/>
    <property type="evidence" value="ECO:0007669"/>
    <property type="project" value="TreeGrafter"/>
</dbReference>
<dbReference type="Pfam" id="PF00462">
    <property type="entry name" value="Glutaredoxin"/>
    <property type="match status" value="1"/>
</dbReference>
<dbReference type="InterPro" id="IPR014025">
    <property type="entry name" value="Glutaredoxin_subgr"/>
</dbReference>
<accession>A0A9P5SRH0</accession>
<organism evidence="2 3">
    <name type="scientific">Podila minutissima</name>
    <dbReference type="NCBI Taxonomy" id="64525"/>
    <lineage>
        <taxon>Eukaryota</taxon>
        <taxon>Fungi</taxon>
        <taxon>Fungi incertae sedis</taxon>
        <taxon>Mucoromycota</taxon>
        <taxon>Mortierellomycotina</taxon>
        <taxon>Mortierellomycetes</taxon>
        <taxon>Mortierellales</taxon>
        <taxon>Mortierellaceae</taxon>
        <taxon>Podila</taxon>
    </lineage>
</organism>
<reference evidence="2" key="1">
    <citation type="journal article" date="2020" name="Fungal Divers.">
        <title>Resolving the Mortierellaceae phylogeny through synthesis of multi-gene phylogenetics and phylogenomics.</title>
        <authorList>
            <person name="Vandepol N."/>
            <person name="Liber J."/>
            <person name="Desiro A."/>
            <person name="Na H."/>
            <person name="Kennedy M."/>
            <person name="Barry K."/>
            <person name="Grigoriev I.V."/>
            <person name="Miller A.N."/>
            <person name="O'Donnell K."/>
            <person name="Stajich J.E."/>
            <person name="Bonito G."/>
        </authorList>
    </citation>
    <scope>NUCLEOTIDE SEQUENCE</scope>
    <source>
        <strain evidence="2">NVP1</strain>
    </source>
</reference>
<sequence>MNLHALLGQKPGSNDITAVLTEVTKGANITGIIPEPDVKIYKDAVYYSYLPLGISFNFEPSTPLSTARNAPKPDPALLNATDLALSPLEARVQGLIDNNKVMVFSKSYCPYSAAAKKLLKSYTPDLHILEVDHESEGAAIKDVLIKITHGHKTFPSIFLQSVSIGGWDNLEAMDKKKELKPRLEAMGVELL</sequence>
<dbReference type="Proteomes" id="UP000696485">
    <property type="component" value="Unassembled WGS sequence"/>
</dbReference>
<evidence type="ECO:0000313" key="3">
    <source>
        <dbReference type="Proteomes" id="UP000696485"/>
    </source>
</evidence>
<dbReference type="CDD" id="cd03419">
    <property type="entry name" value="GRX_GRXh_1_2_like"/>
    <property type="match status" value="1"/>
</dbReference>
<dbReference type="Gene3D" id="3.40.30.10">
    <property type="entry name" value="Glutaredoxin"/>
    <property type="match status" value="1"/>
</dbReference>